<dbReference type="SMART" id="SM00343">
    <property type="entry name" value="ZnF_C2HC"/>
    <property type="match status" value="1"/>
</dbReference>
<dbReference type="PANTHER" id="PTHR24024:SF18">
    <property type="entry name" value="SHORT-CHAIN COLLAGEN C4-LIKE"/>
    <property type="match status" value="1"/>
</dbReference>
<proteinExistence type="predicted"/>
<dbReference type="SUPFAM" id="SSF56672">
    <property type="entry name" value="DNA/RNA polymerases"/>
    <property type="match status" value="1"/>
</dbReference>
<reference evidence="5" key="1">
    <citation type="submission" date="2022-08" db="UniProtKB">
        <authorList>
            <consortium name="EnsemblMetazoa"/>
        </authorList>
    </citation>
    <scope>IDENTIFICATION</scope>
    <source>
        <strain evidence="5">05x7-T-G4-1.051#20</strain>
    </source>
</reference>
<organism evidence="5 6">
    <name type="scientific">Magallana gigas</name>
    <name type="common">Pacific oyster</name>
    <name type="synonym">Crassostrea gigas</name>
    <dbReference type="NCBI Taxonomy" id="29159"/>
    <lineage>
        <taxon>Eukaryota</taxon>
        <taxon>Metazoa</taxon>
        <taxon>Spiralia</taxon>
        <taxon>Lophotrochozoa</taxon>
        <taxon>Mollusca</taxon>
        <taxon>Bivalvia</taxon>
        <taxon>Autobranchia</taxon>
        <taxon>Pteriomorphia</taxon>
        <taxon>Ostreida</taxon>
        <taxon>Ostreoidea</taxon>
        <taxon>Ostreidae</taxon>
        <taxon>Magallana</taxon>
    </lineage>
</organism>
<feature type="transmembrane region" description="Helical" evidence="3">
    <location>
        <begin position="339"/>
        <end position="361"/>
    </location>
</feature>
<dbReference type="Pfam" id="PF00098">
    <property type="entry name" value="zf-CCHC"/>
    <property type="match status" value="1"/>
</dbReference>
<feature type="compositionally biased region" description="Basic and acidic residues" evidence="2">
    <location>
        <begin position="61"/>
        <end position="79"/>
    </location>
</feature>
<dbReference type="PROSITE" id="PS50158">
    <property type="entry name" value="ZF_CCHC"/>
    <property type="match status" value="1"/>
</dbReference>
<sequence length="613" mass="68949">MQEANENLKENKVQSAQRNIAEGLDIIKNRQKLIKLADSSEAGWRAVDEYTKNTIASDSEDEKKISKAQTRAERKVKEAKAKKRKDFRDSARPYQKPSWSQTSADNTTWKSGHCYRCNKRGHWRKDCTEKLNGDKISTIVTEVNHLISQINNETPIGITNKSQSCIKNISPVGRLRENLGHWRSIRTNRYVLDVIENGYKMPLFTTPEPIELKNSRSALMNQRFVAQEIEKLLNKGCIEEVKDKPRVVNPLTVADGKAKQSTAGYIFSKLMREIVKFWRTKGYKIVLYLDDGIGGASTFQEAKVVSTEIQGDLDKLGFLIAEDKSHWDPVQELVWLDKFWCYVIIMAKFVLYFVFTIVGFGPHFNAENVDKRILLNDPDLVHTQIQAIQRELETVKTQLAAQVNINSAYQAEIDSLKRFNNQYSSQGSTYTIWGKKNCPPNNGTKAIYSGIAGGGHYDQPGNGANTLCLPHNPDPAPSDFPTHFQDDDKSLSGFLYGSEYQYTYRNVAVDDDVPCAVCDVAHSSSVVMIPAKMTCPTGWSVEYSGVLTALAQYSGFHIGEYLCVDENAEYLSEGARQKDYNGRLFYPVQAACGSLPCPPYKASQLISCVVCSK</sequence>
<name>A0A8W8MMG0_MAGGI</name>
<evidence type="ECO:0000256" key="3">
    <source>
        <dbReference type="SAM" id="Phobius"/>
    </source>
</evidence>
<dbReference type="GO" id="GO:0005615">
    <property type="term" value="C:extracellular space"/>
    <property type="evidence" value="ECO:0007669"/>
    <property type="project" value="TreeGrafter"/>
</dbReference>
<dbReference type="GO" id="GO:0003676">
    <property type="term" value="F:nucleic acid binding"/>
    <property type="evidence" value="ECO:0007669"/>
    <property type="project" value="InterPro"/>
</dbReference>
<keyword evidence="1" id="KW-0479">Metal-binding</keyword>
<dbReference type="InterPro" id="IPR043502">
    <property type="entry name" value="DNA/RNA_pol_sf"/>
</dbReference>
<keyword evidence="1" id="KW-0862">Zinc</keyword>
<dbReference type="InterPro" id="IPR051077">
    <property type="entry name" value="Ca-dependent_lectin"/>
</dbReference>
<accession>A0A8W8MMG0</accession>
<keyword evidence="3" id="KW-0472">Membrane</keyword>
<dbReference type="InterPro" id="IPR036875">
    <property type="entry name" value="Znf_CCHC_sf"/>
</dbReference>
<protein>
    <recommendedName>
        <fullName evidence="4">CCHC-type domain-containing protein</fullName>
    </recommendedName>
</protein>
<keyword evidence="6" id="KW-1185">Reference proteome</keyword>
<evidence type="ECO:0000259" key="4">
    <source>
        <dbReference type="PROSITE" id="PS50158"/>
    </source>
</evidence>
<dbReference type="InterPro" id="IPR001878">
    <property type="entry name" value="Znf_CCHC"/>
</dbReference>
<dbReference type="Proteomes" id="UP000005408">
    <property type="component" value="Unassembled WGS sequence"/>
</dbReference>
<keyword evidence="3" id="KW-1133">Transmembrane helix</keyword>
<feature type="region of interest" description="Disordered" evidence="2">
    <location>
        <begin position="51"/>
        <end position="105"/>
    </location>
</feature>
<evidence type="ECO:0000313" key="5">
    <source>
        <dbReference type="EnsemblMetazoa" id="G34386.1:cds"/>
    </source>
</evidence>
<dbReference type="Gene3D" id="4.10.60.10">
    <property type="entry name" value="Zinc finger, CCHC-type"/>
    <property type="match status" value="1"/>
</dbReference>
<dbReference type="GO" id="GO:0008270">
    <property type="term" value="F:zinc ion binding"/>
    <property type="evidence" value="ECO:0007669"/>
    <property type="project" value="UniProtKB-KW"/>
</dbReference>
<evidence type="ECO:0000256" key="2">
    <source>
        <dbReference type="SAM" id="MobiDB-lite"/>
    </source>
</evidence>
<feature type="domain" description="CCHC-type" evidence="4">
    <location>
        <begin position="114"/>
        <end position="129"/>
    </location>
</feature>
<dbReference type="EnsemblMetazoa" id="G34386.1">
    <property type="protein sequence ID" value="G34386.1:cds"/>
    <property type="gene ID" value="G34386"/>
</dbReference>
<dbReference type="SUPFAM" id="SSF57756">
    <property type="entry name" value="Retrovirus zinc finger-like domains"/>
    <property type="match status" value="1"/>
</dbReference>
<keyword evidence="1" id="KW-0863">Zinc-finger</keyword>
<evidence type="ECO:0000313" key="6">
    <source>
        <dbReference type="Proteomes" id="UP000005408"/>
    </source>
</evidence>
<keyword evidence="3" id="KW-0812">Transmembrane</keyword>
<dbReference type="PANTHER" id="PTHR24024">
    <property type="entry name" value="PULMONARY SURFACTANT-ASSOCIATED PROTEIN A"/>
    <property type="match status" value="1"/>
</dbReference>
<evidence type="ECO:0000256" key="1">
    <source>
        <dbReference type="PROSITE-ProRule" id="PRU00047"/>
    </source>
</evidence>
<dbReference type="AlphaFoldDB" id="A0A8W8MMG0"/>